<comment type="caution">
    <text evidence="1">The sequence shown here is derived from an EMBL/GenBank/DDBJ whole genome shotgun (WGS) entry which is preliminary data.</text>
</comment>
<organism evidence="1 2">
    <name type="scientific">Neolewinella lacunae</name>
    <dbReference type="NCBI Taxonomy" id="1517758"/>
    <lineage>
        <taxon>Bacteria</taxon>
        <taxon>Pseudomonadati</taxon>
        <taxon>Bacteroidota</taxon>
        <taxon>Saprospiria</taxon>
        <taxon>Saprospirales</taxon>
        <taxon>Lewinellaceae</taxon>
        <taxon>Neolewinella</taxon>
    </lineage>
</organism>
<proteinExistence type="predicted"/>
<keyword evidence="2" id="KW-1185">Reference proteome</keyword>
<sequence length="48" mass="5023">MKTFTSPNTLTPLTDSELANIFGGSDVVIDPATILDSAALITEDTPDL</sequence>
<dbReference type="AlphaFoldDB" id="A0A923PM17"/>
<evidence type="ECO:0000313" key="2">
    <source>
        <dbReference type="Proteomes" id="UP000650081"/>
    </source>
</evidence>
<name>A0A923PM17_9BACT</name>
<dbReference type="RefSeq" id="WP_187465853.1">
    <property type="nucleotide sequence ID" value="NZ_JACSIT010000076.1"/>
</dbReference>
<gene>
    <name evidence="1" type="ORF">H9S92_06255</name>
</gene>
<dbReference type="Proteomes" id="UP000650081">
    <property type="component" value="Unassembled WGS sequence"/>
</dbReference>
<dbReference type="EMBL" id="JACSIT010000076">
    <property type="protein sequence ID" value="MBC6993754.1"/>
    <property type="molecule type" value="Genomic_DNA"/>
</dbReference>
<reference evidence="1" key="1">
    <citation type="submission" date="2020-08" db="EMBL/GenBank/DDBJ databases">
        <title>Lewinella bacteria from marine environments.</title>
        <authorList>
            <person name="Zhong Y."/>
        </authorList>
    </citation>
    <scope>NUCLEOTIDE SEQUENCE</scope>
    <source>
        <strain evidence="1">KCTC 42187</strain>
    </source>
</reference>
<protein>
    <submittedName>
        <fullName evidence="1">Uncharacterized protein</fullName>
    </submittedName>
</protein>
<evidence type="ECO:0000313" key="1">
    <source>
        <dbReference type="EMBL" id="MBC6993754.1"/>
    </source>
</evidence>
<accession>A0A923PM17</accession>